<dbReference type="GO" id="GO:0046872">
    <property type="term" value="F:metal ion binding"/>
    <property type="evidence" value="ECO:0007669"/>
    <property type="project" value="UniProtKB-KW"/>
</dbReference>
<name>A4SKH1_AERS4</name>
<keyword evidence="4 7" id="KW-0862">Zinc</keyword>
<evidence type="ECO:0000256" key="2">
    <source>
        <dbReference type="ARBA" id="ARBA00022723"/>
    </source>
</evidence>
<dbReference type="PANTHER" id="PTHR21666:SF288">
    <property type="entry name" value="CELL DIVISION PROTEIN YTFB"/>
    <property type="match status" value="1"/>
</dbReference>
<dbReference type="AlphaFoldDB" id="A4SKH1"/>
<dbReference type="InterPro" id="IPR016047">
    <property type="entry name" value="M23ase_b-sheet_dom"/>
</dbReference>
<feature type="disulfide bond" evidence="8">
    <location>
        <begin position="290"/>
        <end position="336"/>
    </location>
</feature>
<dbReference type="SUPFAM" id="SSF51261">
    <property type="entry name" value="Duplicated hybrid motif"/>
    <property type="match status" value="1"/>
</dbReference>
<keyword evidence="3" id="KW-0378">Hydrolase</keyword>
<evidence type="ECO:0000313" key="10">
    <source>
        <dbReference type="EMBL" id="ABO89393.1"/>
    </source>
</evidence>
<dbReference type="MEROPS" id="M23.002"/>
<dbReference type="EMBL" id="CP000644">
    <property type="protein sequence ID" value="ABO89393.1"/>
    <property type="molecule type" value="Genomic_DNA"/>
</dbReference>
<dbReference type="Proteomes" id="UP000000225">
    <property type="component" value="Chromosome"/>
</dbReference>
<protein>
    <submittedName>
        <fullName evidence="10">Protease LasA</fullName>
    </submittedName>
</protein>
<organism evidence="10 11">
    <name type="scientific">Aeromonas salmonicida (strain A449)</name>
    <dbReference type="NCBI Taxonomy" id="382245"/>
    <lineage>
        <taxon>Bacteria</taxon>
        <taxon>Pseudomonadati</taxon>
        <taxon>Pseudomonadota</taxon>
        <taxon>Gammaproteobacteria</taxon>
        <taxon>Aeromonadales</taxon>
        <taxon>Aeromonadaceae</taxon>
        <taxon>Aeromonas</taxon>
    </lineage>
</organism>
<dbReference type="eggNOG" id="COG0739">
    <property type="taxonomic scope" value="Bacteria"/>
</dbReference>
<reference evidence="11" key="1">
    <citation type="journal article" date="2008" name="BMC Genomics">
        <title>The genome of Aeromonas salmonicida subsp. salmonicida A449: insights into the evolution of a fish pathogen.</title>
        <authorList>
            <person name="Reith M.E."/>
            <person name="Singh R.K."/>
            <person name="Curtis B."/>
            <person name="Boyd J.M."/>
            <person name="Bouevitch A."/>
            <person name="Kimball J."/>
            <person name="Munholland J."/>
            <person name="Murphy C."/>
            <person name="Sarty D."/>
            <person name="Williams J."/>
            <person name="Nash J.H."/>
            <person name="Johnson S.C."/>
            <person name="Brown L.L."/>
        </authorList>
    </citation>
    <scope>NUCLEOTIDE SEQUENCE [LARGE SCALE GENOMIC DNA]</scope>
    <source>
        <strain evidence="11">A449</strain>
    </source>
</reference>
<proteinExistence type="predicted"/>
<keyword evidence="8" id="KW-1015">Disulfide bond</keyword>
<evidence type="ECO:0000256" key="7">
    <source>
        <dbReference type="PIRSR" id="PIRSR600841-2"/>
    </source>
</evidence>
<feature type="binding site" evidence="7">
    <location>
        <position position="248"/>
    </location>
    <ligand>
        <name>Zn(2+)</name>
        <dbReference type="ChEBI" id="CHEBI:29105"/>
    </ligand>
</feature>
<keyword evidence="1 10" id="KW-0645">Protease</keyword>
<feature type="binding site" evidence="7">
    <location>
        <position position="261"/>
    </location>
    <ligand>
        <name>Zn(2+)</name>
        <dbReference type="ChEBI" id="CHEBI:29105"/>
    </ligand>
</feature>
<feature type="active site" description="Proton donor/acceptor" evidence="6">
    <location>
        <position position="306"/>
    </location>
</feature>
<keyword evidence="2 7" id="KW-0479">Metal-binding</keyword>
<dbReference type="PANTHER" id="PTHR21666">
    <property type="entry name" value="PEPTIDASE-RELATED"/>
    <property type="match status" value="1"/>
</dbReference>
<evidence type="ECO:0000256" key="4">
    <source>
        <dbReference type="ARBA" id="ARBA00022833"/>
    </source>
</evidence>
<evidence type="ECO:0000256" key="3">
    <source>
        <dbReference type="ARBA" id="ARBA00022801"/>
    </source>
</evidence>
<evidence type="ECO:0000256" key="6">
    <source>
        <dbReference type="PIRSR" id="PIRSR600841-1"/>
    </source>
</evidence>
<comment type="cofactor">
    <cofactor evidence="7">
        <name>Zn(2+)</name>
        <dbReference type="ChEBI" id="CHEBI:29105"/>
    </cofactor>
    <text evidence="7">Binds 1 zinc ion per subunit.</text>
</comment>
<feature type="binding site" evidence="7">
    <location>
        <position position="347"/>
    </location>
    <ligand>
        <name>Zn(2+)</name>
        <dbReference type="ChEBI" id="CHEBI:29105"/>
    </ligand>
</feature>
<evidence type="ECO:0000256" key="1">
    <source>
        <dbReference type="ARBA" id="ARBA00022670"/>
    </source>
</evidence>
<dbReference type="InterPro" id="IPR000841">
    <property type="entry name" value="Pept_M23A_Blytic"/>
</dbReference>
<evidence type="ECO:0000259" key="9">
    <source>
        <dbReference type="Pfam" id="PF01551"/>
    </source>
</evidence>
<feature type="domain" description="M23ase beta-sheet core" evidence="9">
    <location>
        <begin position="275"/>
        <end position="355"/>
    </location>
</feature>
<accession>A4SKH1</accession>
<dbReference type="GO" id="GO:0004222">
    <property type="term" value="F:metalloendopeptidase activity"/>
    <property type="evidence" value="ECO:0007669"/>
    <property type="project" value="InterPro"/>
</dbReference>
<dbReference type="STRING" id="29491.GCA_000820065_01111"/>
<keyword evidence="5" id="KW-0482">Metalloprotease</keyword>
<dbReference type="Pfam" id="PF01551">
    <property type="entry name" value="Peptidase_M23"/>
    <property type="match status" value="1"/>
</dbReference>
<dbReference type="InterPro" id="IPR050570">
    <property type="entry name" value="Cell_wall_metabolism_enzyme"/>
</dbReference>
<dbReference type="KEGG" id="asa:ASA_1287"/>
<evidence type="ECO:0000256" key="5">
    <source>
        <dbReference type="ARBA" id="ARBA00023049"/>
    </source>
</evidence>
<sequence>MPEWDNPHAVTSPLCQGDTMFKPIPSLLMLALLPTASWAGDIHIPIAPYHFTQQQLNATGGATVPLDEAHFVFGEAAMAFDLHDFLLQQAPHLLPKEEVILHWSGITSLNPQLLLALMEANSQLISAPSKQAMAAPFAKLVKARGFDNQLEQMARQLSERFYQAKAQLRLSQRSVPALPPLAAHQAALGSLLGPHERQQLSEQWQTLFGKEAMTSPKAPAALPSARLAGGQFQLPWRQGYSWKVNGAHSHTGSGYPYSSIDVSYDWPGWGGATYTVTAANSGTVTVFSRCQVRITAPNGWATNYYHMSGISVRSGDYVAADTPIGTYASNRNEALCEGGSSTGPHLHFSLLYNGVFQSLQGQRLSSYAVNVGASNYDDNCNRFWLQNSRNGQRFCAWQPLYNNGLD</sequence>
<gene>
    <name evidence="10" type="primary">lasA</name>
    <name evidence="10" type="ordered locus">ASA_1287</name>
</gene>
<dbReference type="PRINTS" id="PR00933">
    <property type="entry name" value="BLYTICPTASE"/>
</dbReference>
<dbReference type="InterPro" id="IPR011055">
    <property type="entry name" value="Dup_hybrid_motif"/>
</dbReference>
<dbReference type="Gene3D" id="2.70.70.10">
    <property type="entry name" value="Glucose Permease (Domain IIA)"/>
    <property type="match status" value="1"/>
</dbReference>
<dbReference type="HOGENOM" id="CLU_656977_0_0_6"/>
<feature type="disulfide bond" evidence="8">
    <location>
        <begin position="380"/>
        <end position="395"/>
    </location>
</feature>
<evidence type="ECO:0000313" key="11">
    <source>
        <dbReference type="Proteomes" id="UP000000225"/>
    </source>
</evidence>
<evidence type="ECO:0000256" key="8">
    <source>
        <dbReference type="PIRSR" id="PIRSR600841-3"/>
    </source>
</evidence>
<feature type="active site" description="Proton donor/acceptor" evidence="6">
    <location>
        <position position="345"/>
    </location>
</feature>
<dbReference type="GO" id="GO:0006508">
    <property type="term" value="P:proteolysis"/>
    <property type="evidence" value="ECO:0007669"/>
    <property type="project" value="UniProtKB-KW"/>
</dbReference>
<dbReference type="CDD" id="cd12797">
    <property type="entry name" value="M23_peptidase"/>
    <property type="match status" value="1"/>
</dbReference>